<keyword evidence="2" id="KW-0472">Membrane</keyword>
<dbReference type="GO" id="GO:0009279">
    <property type="term" value="C:cell outer membrane"/>
    <property type="evidence" value="ECO:0007669"/>
    <property type="project" value="UniProtKB-SubCell"/>
</dbReference>
<keyword evidence="11" id="KW-1185">Reference proteome</keyword>
<dbReference type="PANTHER" id="PTHR40980">
    <property type="entry name" value="PLUG DOMAIN-CONTAINING PROTEIN"/>
    <property type="match status" value="1"/>
</dbReference>
<dbReference type="InterPro" id="IPR012910">
    <property type="entry name" value="Plug_dom"/>
</dbReference>
<protein>
    <submittedName>
        <fullName evidence="8">TonB-dependent outer membrane receptor</fullName>
    </submittedName>
    <submittedName>
        <fullName evidence="9">TonB-dependent receptor</fullName>
    </submittedName>
</protein>
<dbReference type="InterPro" id="IPR037066">
    <property type="entry name" value="Plug_dom_sf"/>
</dbReference>
<feature type="compositionally biased region" description="Polar residues" evidence="4">
    <location>
        <begin position="736"/>
        <end position="753"/>
    </location>
</feature>
<keyword evidence="8" id="KW-0675">Receptor</keyword>
<evidence type="ECO:0000313" key="11">
    <source>
        <dbReference type="Proteomes" id="UP000321891"/>
    </source>
</evidence>
<evidence type="ECO:0000256" key="1">
    <source>
        <dbReference type="ARBA" id="ARBA00004442"/>
    </source>
</evidence>
<reference evidence="8 10" key="1">
    <citation type="submission" date="2012-11" db="EMBL/GenBank/DDBJ databases">
        <title>Whole genome sequence of Acetobacter cibinongensis 4H-1.</title>
        <authorList>
            <person name="Azuma Y."/>
            <person name="Higashiura N."/>
            <person name="Hirakawa H."/>
            <person name="Matsushita K."/>
        </authorList>
    </citation>
    <scope>NUCLEOTIDE SEQUENCE [LARGE SCALE GENOMIC DNA]</scope>
    <source>
        <strain evidence="8 10">4H-1</strain>
    </source>
</reference>
<dbReference type="AlphaFoldDB" id="A0A0D6N0U6"/>
<dbReference type="STRING" id="1231339.Abci_002_070"/>
<evidence type="ECO:0000259" key="7">
    <source>
        <dbReference type="Pfam" id="PF14905"/>
    </source>
</evidence>
<gene>
    <name evidence="8" type="ORF">Abci_002_070</name>
    <name evidence="9" type="ORF">ACI01nite_21730</name>
</gene>
<dbReference type="Proteomes" id="UP000032671">
    <property type="component" value="Unassembled WGS sequence"/>
</dbReference>
<dbReference type="Pfam" id="PF07715">
    <property type="entry name" value="Plug"/>
    <property type="match status" value="1"/>
</dbReference>
<name>A0A0D6N0U6_9PROT</name>
<comment type="caution">
    <text evidence="8">The sequence shown here is derived from an EMBL/GenBank/DDBJ whole genome shotgun (WGS) entry which is preliminary data.</text>
</comment>
<dbReference type="SUPFAM" id="SSF56935">
    <property type="entry name" value="Porins"/>
    <property type="match status" value="1"/>
</dbReference>
<dbReference type="EMBL" id="BAMV01000002">
    <property type="protein sequence ID" value="GAN59193.1"/>
    <property type="molecule type" value="Genomic_DNA"/>
</dbReference>
<dbReference type="Gene3D" id="2.40.170.20">
    <property type="entry name" value="TonB-dependent receptor, beta-barrel domain"/>
    <property type="match status" value="1"/>
</dbReference>
<sequence>MRVDASVSLKVIRMFLLSRSRLLVLSSSVACFVPTVSVAQDTQTVFAIPAQKLTSALTAFSRQTGLHVAFDGKVADTLRSAPLYGKMDKFKALHKLVGKNSFKIDASNPNFITLRPPTAKSVHTTEANSEDNLTVQGHRRELRTKRNFAGVVDSMVYDDLSNLGGATSIAQMLTQLPGVTGIRNGDEPRYISVRGVSSDLNQTTLDGITLASISDGGSIRRRVNLQNIPAEMTGEDSIYKTFTAEQDGGAIGADIEMHSRSAFDHKGLYKYINAYGIYGTEKGSAGANRIKGMSPHFGQGAKAVFSDKFGKNKEFGIVTSFRYQQRTRNTTKKWQQDSYNYYDDNGRVLKPNDPSTPGWNGMTAPRYVDGGSYSNTLSTLGGASRLEWHPQQSGLTGSLMGYAYQRWENSFMEHNEYLLDEAPSYKVKGKTHYINPAVIDQTPTSGREYIYRARTIGRKDNWKMNTNGVLGDLGWHDNISTLKLRAGYTWEDYFNHEPYVTARAYPNESPDTAVLADYTIDRSNVANLVNISDMNKLLNSGYKYQYVQQEYDRDHEGLANVRLDYTRNLKPNAHGFGFATGFEWRGLDATNSSNQLWYNPGGDASSSMFIPNMKNPNGPFFDLANFPWNKQTLDVEKSRQYTELAYFRYKEQLFDGYVSLHYKWRHSELIAGVRADAVNFNAYIPDTDGSNATGKINKKNGGYINPLPSLTFVHEFPRELILHAVYSQSVGRPQPTELAQAQQMSCGNSNDTPAESVDCSLSRGNPNLKPRQAQNFDASLDKFFNHGRAVLSVAYFNKIIKHDIYKTRSTELIDDQLTYVTQPRNSNTSTLMGVEVSFVNRNIRGPWKQSFDINASGTWMRGRMTYEGSGISYKLHQMIEQPKYVFNGSVTWHVPQIRGAIKASFDYSAKYLEGLNDDPSQIYGYGSQPDLSIGAWHDITDDLRIKYQVSNLAGSHTRMYYGKHLNRLEAKENYGRSIYFELVYN</sequence>
<evidence type="ECO:0000313" key="8">
    <source>
        <dbReference type="EMBL" id="GAN59193.1"/>
    </source>
</evidence>
<evidence type="ECO:0000313" key="9">
    <source>
        <dbReference type="EMBL" id="GEL59571.1"/>
    </source>
</evidence>
<dbReference type="InterPro" id="IPR036942">
    <property type="entry name" value="Beta-barrel_TonB_sf"/>
</dbReference>
<dbReference type="InterPro" id="IPR041700">
    <property type="entry name" value="OMP_b-brl_3"/>
</dbReference>
<comment type="subcellular location">
    <subcellularLocation>
        <location evidence="1">Cell outer membrane</location>
    </subcellularLocation>
</comment>
<reference evidence="9 11" key="2">
    <citation type="submission" date="2019-07" db="EMBL/GenBank/DDBJ databases">
        <title>Whole genome shotgun sequence of Acetobacter cibinongensis NBRC 16605.</title>
        <authorList>
            <person name="Hosoyama A."/>
            <person name="Uohara A."/>
            <person name="Ohji S."/>
            <person name="Ichikawa N."/>
        </authorList>
    </citation>
    <scope>NUCLEOTIDE SEQUENCE [LARGE SCALE GENOMIC DNA]</scope>
    <source>
        <strain evidence="9 11">NBRC 16605</strain>
    </source>
</reference>
<dbReference type="Gene3D" id="3.55.50.30">
    <property type="match status" value="1"/>
</dbReference>
<accession>A0A0D6N0U6</accession>
<evidence type="ECO:0000256" key="2">
    <source>
        <dbReference type="ARBA" id="ARBA00023136"/>
    </source>
</evidence>
<feature type="domain" description="TonB-dependent receptor plug" evidence="6">
    <location>
        <begin position="145"/>
        <end position="252"/>
    </location>
</feature>
<feature type="signal peptide" evidence="5">
    <location>
        <begin position="1"/>
        <end position="39"/>
    </location>
</feature>
<evidence type="ECO:0000256" key="3">
    <source>
        <dbReference type="ARBA" id="ARBA00023237"/>
    </source>
</evidence>
<dbReference type="EMBL" id="BJVU01000010">
    <property type="protein sequence ID" value="GEL59571.1"/>
    <property type="molecule type" value="Genomic_DNA"/>
</dbReference>
<evidence type="ECO:0000313" key="10">
    <source>
        <dbReference type="Proteomes" id="UP000032671"/>
    </source>
</evidence>
<dbReference type="Pfam" id="PF14905">
    <property type="entry name" value="OMP_b-brl_3"/>
    <property type="match status" value="1"/>
</dbReference>
<dbReference type="Proteomes" id="UP000321891">
    <property type="component" value="Unassembled WGS sequence"/>
</dbReference>
<organism evidence="8 10">
    <name type="scientific">Acetobacter cibinongensis</name>
    <dbReference type="NCBI Taxonomy" id="146475"/>
    <lineage>
        <taxon>Bacteria</taxon>
        <taxon>Pseudomonadati</taxon>
        <taxon>Pseudomonadota</taxon>
        <taxon>Alphaproteobacteria</taxon>
        <taxon>Acetobacterales</taxon>
        <taxon>Acetobacteraceae</taxon>
        <taxon>Acetobacter</taxon>
    </lineage>
</organism>
<evidence type="ECO:0000256" key="4">
    <source>
        <dbReference type="SAM" id="MobiDB-lite"/>
    </source>
</evidence>
<evidence type="ECO:0000259" key="6">
    <source>
        <dbReference type="Pfam" id="PF07715"/>
    </source>
</evidence>
<feature type="region of interest" description="Disordered" evidence="4">
    <location>
        <begin position="736"/>
        <end position="763"/>
    </location>
</feature>
<evidence type="ECO:0000256" key="5">
    <source>
        <dbReference type="SAM" id="SignalP"/>
    </source>
</evidence>
<dbReference type="PANTHER" id="PTHR40980:SF4">
    <property type="entry name" value="TONB-DEPENDENT RECEPTOR-LIKE BETA-BARREL DOMAIN-CONTAINING PROTEIN"/>
    <property type="match status" value="1"/>
</dbReference>
<feature type="domain" description="Outer membrane protein beta-barrel" evidence="7">
    <location>
        <begin position="646"/>
        <end position="961"/>
    </location>
</feature>
<keyword evidence="3" id="KW-0998">Cell outer membrane</keyword>
<dbReference type="Gene3D" id="2.170.130.10">
    <property type="entry name" value="TonB-dependent receptor, plug domain"/>
    <property type="match status" value="1"/>
</dbReference>
<keyword evidence="5" id="KW-0732">Signal</keyword>
<accession>A0A6N3SQE3</accession>
<feature type="chain" id="PRO_5030005654" evidence="5">
    <location>
        <begin position="40"/>
        <end position="985"/>
    </location>
</feature>
<proteinExistence type="predicted"/>